<evidence type="ECO:0000313" key="1">
    <source>
        <dbReference type="EMBL" id="RDX75447.1"/>
    </source>
</evidence>
<dbReference type="EMBL" id="QJKJ01009837">
    <property type="protein sequence ID" value="RDX75447.1"/>
    <property type="molecule type" value="Genomic_DNA"/>
</dbReference>
<protein>
    <submittedName>
        <fullName evidence="1">Uncharacterized protein</fullName>
    </submittedName>
</protein>
<dbReference type="AlphaFoldDB" id="A0A371FAX8"/>
<sequence>MKPWKEQYAGILCGMKENKGASTITLQVEYPMLLPPHEEATEHFIIYGMGAHNGEHFKRIRHA</sequence>
<keyword evidence="2" id="KW-1185">Reference proteome</keyword>
<evidence type="ECO:0000313" key="2">
    <source>
        <dbReference type="Proteomes" id="UP000257109"/>
    </source>
</evidence>
<proteinExistence type="predicted"/>
<name>A0A371FAX8_MUCPR</name>
<gene>
    <name evidence="1" type="ORF">CR513_44673</name>
</gene>
<reference evidence="1" key="1">
    <citation type="submission" date="2018-05" db="EMBL/GenBank/DDBJ databases">
        <title>Draft genome of Mucuna pruriens seed.</title>
        <authorList>
            <person name="Nnadi N.E."/>
            <person name="Vos R."/>
            <person name="Hasami M.H."/>
            <person name="Devisetty U.K."/>
            <person name="Aguiy J.C."/>
        </authorList>
    </citation>
    <scope>NUCLEOTIDE SEQUENCE [LARGE SCALE GENOMIC DNA]</scope>
    <source>
        <strain evidence="1">JCA_2017</strain>
    </source>
</reference>
<accession>A0A371FAX8</accession>
<dbReference type="Proteomes" id="UP000257109">
    <property type="component" value="Unassembled WGS sequence"/>
</dbReference>
<organism evidence="1 2">
    <name type="scientific">Mucuna pruriens</name>
    <name type="common">Velvet bean</name>
    <name type="synonym">Dolichos pruriens</name>
    <dbReference type="NCBI Taxonomy" id="157652"/>
    <lineage>
        <taxon>Eukaryota</taxon>
        <taxon>Viridiplantae</taxon>
        <taxon>Streptophyta</taxon>
        <taxon>Embryophyta</taxon>
        <taxon>Tracheophyta</taxon>
        <taxon>Spermatophyta</taxon>
        <taxon>Magnoliopsida</taxon>
        <taxon>eudicotyledons</taxon>
        <taxon>Gunneridae</taxon>
        <taxon>Pentapetalae</taxon>
        <taxon>rosids</taxon>
        <taxon>fabids</taxon>
        <taxon>Fabales</taxon>
        <taxon>Fabaceae</taxon>
        <taxon>Papilionoideae</taxon>
        <taxon>50 kb inversion clade</taxon>
        <taxon>NPAAA clade</taxon>
        <taxon>indigoferoid/millettioid clade</taxon>
        <taxon>Phaseoleae</taxon>
        <taxon>Mucuna</taxon>
    </lineage>
</organism>
<comment type="caution">
    <text evidence="1">The sequence shown here is derived from an EMBL/GenBank/DDBJ whole genome shotgun (WGS) entry which is preliminary data.</text>
</comment>
<feature type="non-terminal residue" evidence="1">
    <location>
        <position position="1"/>
    </location>
</feature>